<keyword evidence="3" id="KW-1185">Reference proteome</keyword>
<evidence type="ECO:0000256" key="1">
    <source>
        <dbReference type="SAM" id="MobiDB-lite"/>
    </source>
</evidence>
<reference evidence="3" key="1">
    <citation type="journal article" date="2019" name="Int. J. Syst. Evol. Microbiol.">
        <title>The Global Catalogue of Microorganisms (GCM) 10K type strain sequencing project: providing services to taxonomists for standard genome sequencing and annotation.</title>
        <authorList>
            <consortium name="The Broad Institute Genomics Platform"/>
            <consortium name="The Broad Institute Genome Sequencing Center for Infectious Disease"/>
            <person name="Wu L."/>
            <person name="Ma J."/>
        </authorList>
    </citation>
    <scope>NUCLEOTIDE SEQUENCE [LARGE SCALE GENOMIC DNA]</scope>
    <source>
        <strain evidence="3">CCUG 38813</strain>
    </source>
</reference>
<evidence type="ECO:0000313" key="3">
    <source>
        <dbReference type="Proteomes" id="UP001596031"/>
    </source>
</evidence>
<accession>A0ABW0PE28</accession>
<feature type="compositionally biased region" description="Basic and acidic residues" evidence="1">
    <location>
        <begin position="111"/>
        <end position="122"/>
    </location>
</feature>
<proteinExistence type="predicted"/>
<name>A0ABW0PE28_9BURK</name>
<organism evidence="2 3">
    <name type="scientific">Massilia jejuensis</name>
    <dbReference type="NCBI Taxonomy" id="648894"/>
    <lineage>
        <taxon>Bacteria</taxon>
        <taxon>Pseudomonadati</taxon>
        <taxon>Pseudomonadota</taxon>
        <taxon>Betaproteobacteria</taxon>
        <taxon>Burkholderiales</taxon>
        <taxon>Oxalobacteraceae</taxon>
        <taxon>Telluria group</taxon>
        <taxon>Massilia</taxon>
    </lineage>
</organism>
<sequence length="129" mass="13128">MMSTYDDKKDKKDVKGRSWDQITKNGTSSAGSMGVGGTGDSGKLQREGNAQSAGRTDDLLDDGATPTGDKGFSGGGGQIQTGLEGIGQLTGGAQGNRQSGQPGSHGGQGARVEDEGRDDDPASRGQQNR</sequence>
<dbReference type="RefSeq" id="WP_379716976.1">
    <property type="nucleotide sequence ID" value="NZ_JBHSMS010000011.1"/>
</dbReference>
<protein>
    <submittedName>
        <fullName evidence="2">Uncharacterized protein</fullName>
    </submittedName>
</protein>
<evidence type="ECO:0000313" key="2">
    <source>
        <dbReference type="EMBL" id="MFC5510087.1"/>
    </source>
</evidence>
<dbReference type="EMBL" id="JBHSMS010000011">
    <property type="protein sequence ID" value="MFC5510087.1"/>
    <property type="molecule type" value="Genomic_DNA"/>
</dbReference>
<feature type="compositionally biased region" description="Gly residues" evidence="1">
    <location>
        <begin position="71"/>
        <end position="94"/>
    </location>
</feature>
<feature type="region of interest" description="Disordered" evidence="1">
    <location>
        <begin position="1"/>
        <end position="129"/>
    </location>
</feature>
<comment type="caution">
    <text evidence="2">The sequence shown here is derived from an EMBL/GenBank/DDBJ whole genome shotgun (WGS) entry which is preliminary data.</text>
</comment>
<dbReference type="Proteomes" id="UP001596031">
    <property type="component" value="Unassembled WGS sequence"/>
</dbReference>
<gene>
    <name evidence="2" type="ORF">ACFPOU_02960</name>
</gene>
<feature type="compositionally biased region" description="Basic and acidic residues" evidence="1">
    <location>
        <begin position="1"/>
        <end position="18"/>
    </location>
</feature>